<dbReference type="GeneID" id="20209212"/>
<dbReference type="GO" id="GO:0015267">
    <property type="term" value="F:channel activity"/>
    <property type="evidence" value="ECO:0000318"/>
    <property type="project" value="GO_Central"/>
</dbReference>
<feature type="region of interest" description="Disordered" evidence="7">
    <location>
        <begin position="92"/>
        <end position="112"/>
    </location>
</feature>
<dbReference type="InParanoid" id="T1FK63"/>
<evidence type="ECO:0000256" key="3">
    <source>
        <dbReference type="ARBA" id="ARBA00022692"/>
    </source>
</evidence>
<dbReference type="InterPro" id="IPR002475">
    <property type="entry name" value="Bcl2-like"/>
</dbReference>
<reference evidence="10 12" key="2">
    <citation type="journal article" date="2013" name="Nature">
        <title>Insights into bilaterian evolution from three spiralian genomes.</title>
        <authorList>
            <person name="Simakov O."/>
            <person name="Marletaz F."/>
            <person name="Cho S.J."/>
            <person name="Edsinger-Gonzales E."/>
            <person name="Havlak P."/>
            <person name="Hellsten U."/>
            <person name="Kuo D.H."/>
            <person name="Larsson T."/>
            <person name="Lv J."/>
            <person name="Arendt D."/>
            <person name="Savage R."/>
            <person name="Osoegawa K."/>
            <person name="de Jong P."/>
            <person name="Grimwood J."/>
            <person name="Chapman J.A."/>
            <person name="Shapiro H."/>
            <person name="Aerts A."/>
            <person name="Otillar R.P."/>
            <person name="Terry A.Y."/>
            <person name="Boore J.L."/>
            <person name="Grigoriev I.V."/>
            <person name="Lindberg D.R."/>
            <person name="Seaver E.C."/>
            <person name="Weisblat D.A."/>
            <person name="Putnam N.H."/>
            <person name="Rokhsar D.S."/>
        </authorList>
    </citation>
    <scope>NUCLEOTIDE SEQUENCE</scope>
</reference>
<comment type="subcellular location">
    <subcellularLocation>
        <location evidence="1">Membrane</location>
        <topology evidence="1">Single-pass membrane protein</topology>
    </subcellularLocation>
</comment>
<dbReference type="GO" id="GO:0042981">
    <property type="term" value="P:regulation of apoptotic process"/>
    <property type="evidence" value="ECO:0007669"/>
    <property type="project" value="InterPro"/>
</dbReference>
<proteinExistence type="inferred from homology"/>
<dbReference type="SMART" id="SM00337">
    <property type="entry name" value="BCL"/>
    <property type="match status" value="1"/>
</dbReference>
<accession>T1FK63</accession>
<feature type="region of interest" description="Disordered" evidence="7">
    <location>
        <begin position="1"/>
        <end position="23"/>
    </location>
</feature>
<dbReference type="eggNOG" id="KOG4728">
    <property type="taxonomic scope" value="Eukaryota"/>
</dbReference>
<organism evidence="11 12">
    <name type="scientific">Helobdella robusta</name>
    <name type="common">Californian leech</name>
    <dbReference type="NCBI Taxonomy" id="6412"/>
    <lineage>
        <taxon>Eukaryota</taxon>
        <taxon>Metazoa</taxon>
        <taxon>Spiralia</taxon>
        <taxon>Lophotrochozoa</taxon>
        <taxon>Annelida</taxon>
        <taxon>Clitellata</taxon>
        <taxon>Hirudinea</taxon>
        <taxon>Rhynchobdellida</taxon>
        <taxon>Glossiphoniidae</taxon>
        <taxon>Helobdella</taxon>
    </lineage>
</organism>
<dbReference type="Proteomes" id="UP000015101">
    <property type="component" value="Unassembled WGS sequence"/>
</dbReference>
<reference evidence="12" key="1">
    <citation type="submission" date="2012-12" db="EMBL/GenBank/DDBJ databases">
        <authorList>
            <person name="Hellsten U."/>
            <person name="Grimwood J."/>
            <person name="Chapman J.A."/>
            <person name="Shapiro H."/>
            <person name="Aerts A."/>
            <person name="Otillar R.P."/>
            <person name="Terry A.Y."/>
            <person name="Boore J.L."/>
            <person name="Simakov O."/>
            <person name="Marletaz F."/>
            <person name="Cho S.-J."/>
            <person name="Edsinger-Gonzales E."/>
            <person name="Havlak P."/>
            <person name="Kuo D.-H."/>
            <person name="Larsson T."/>
            <person name="Lv J."/>
            <person name="Arendt D."/>
            <person name="Savage R."/>
            <person name="Osoegawa K."/>
            <person name="de Jong P."/>
            <person name="Lindberg D.R."/>
            <person name="Seaver E.C."/>
            <person name="Weisblat D.A."/>
            <person name="Putnam N.H."/>
            <person name="Grigoriev I.V."/>
            <person name="Rokhsar D.S."/>
        </authorList>
    </citation>
    <scope>NUCLEOTIDE SEQUENCE</scope>
</reference>
<evidence type="ECO:0000256" key="1">
    <source>
        <dbReference type="ARBA" id="ARBA00004167"/>
    </source>
</evidence>
<dbReference type="GO" id="GO:0005741">
    <property type="term" value="C:mitochondrial outer membrane"/>
    <property type="evidence" value="ECO:0000318"/>
    <property type="project" value="GO_Central"/>
</dbReference>
<keyword evidence="4" id="KW-0053">Apoptosis</keyword>
<feature type="transmembrane region" description="Helical" evidence="8">
    <location>
        <begin position="354"/>
        <end position="373"/>
    </location>
</feature>
<name>T1FK63_HELRO</name>
<dbReference type="InterPro" id="IPR026298">
    <property type="entry name" value="Bcl-2_fam"/>
</dbReference>
<dbReference type="EMBL" id="AMQM01008985">
    <property type="status" value="NOT_ANNOTATED_CDS"/>
    <property type="molecule type" value="Genomic_DNA"/>
</dbReference>
<keyword evidence="6 8" id="KW-0472">Membrane</keyword>
<dbReference type="PANTHER" id="PTHR11256">
    <property type="entry name" value="BCL-2 RELATED"/>
    <property type="match status" value="1"/>
</dbReference>
<evidence type="ECO:0000256" key="8">
    <source>
        <dbReference type="SAM" id="Phobius"/>
    </source>
</evidence>
<keyword evidence="12" id="KW-1185">Reference proteome</keyword>
<dbReference type="CTD" id="20209212"/>
<evidence type="ECO:0000256" key="5">
    <source>
        <dbReference type="ARBA" id="ARBA00022989"/>
    </source>
</evidence>
<evidence type="ECO:0000313" key="11">
    <source>
        <dbReference type="EnsemblMetazoa" id="HelroP183772"/>
    </source>
</evidence>
<evidence type="ECO:0000256" key="2">
    <source>
        <dbReference type="ARBA" id="ARBA00009458"/>
    </source>
</evidence>
<keyword evidence="5 8" id="KW-1133">Transmembrane helix</keyword>
<feature type="compositionally biased region" description="Acidic residues" evidence="7">
    <location>
        <begin position="94"/>
        <end position="105"/>
    </location>
</feature>
<dbReference type="PANTHER" id="PTHR11256:SF48">
    <property type="entry name" value="BCL-2-RELATED OVARIAN KILLER PROTEIN"/>
    <property type="match status" value="1"/>
</dbReference>
<feature type="domain" description="Bcl-2 Bcl-2 homology region 1-3" evidence="9">
    <location>
        <begin position="235"/>
        <end position="337"/>
    </location>
</feature>
<evidence type="ECO:0000259" key="9">
    <source>
        <dbReference type="SMART" id="SM00337"/>
    </source>
</evidence>
<gene>
    <name evidence="11" type="primary">20209212</name>
    <name evidence="10" type="ORF">HELRODRAFT_183772</name>
</gene>
<dbReference type="KEGG" id="hro:HELRODRAFT_183772"/>
<reference evidence="11" key="3">
    <citation type="submission" date="2015-06" db="UniProtKB">
        <authorList>
            <consortium name="EnsemblMetazoa"/>
        </authorList>
    </citation>
    <scope>IDENTIFICATION</scope>
</reference>
<dbReference type="Gene3D" id="1.10.437.10">
    <property type="entry name" value="Blc2-like"/>
    <property type="match status" value="1"/>
</dbReference>
<evidence type="ECO:0000256" key="6">
    <source>
        <dbReference type="ARBA" id="ARBA00023136"/>
    </source>
</evidence>
<dbReference type="RefSeq" id="XP_009011602.1">
    <property type="nucleotide sequence ID" value="XM_009013354.1"/>
</dbReference>
<protein>
    <recommendedName>
        <fullName evidence="9">Bcl-2 Bcl-2 homology region 1-3 domain-containing protein</fullName>
    </recommendedName>
</protein>
<dbReference type="SUPFAM" id="SSF56854">
    <property type="entry name" value="Bcl-2 inhibitors of programmed cell death"/>
    <property type="match status" value="1"/>
</dbReference>
<dbReference type="InterPro" id="IPR036834">
    <property type="entry name" value="Bcl-2-like_sf"/>
</dbReference>
<dbReference type="Pfam" id="PF00452">
    <property type="entry name" value="Bcl-2"/>
    <property type="match status" value="1"/>
</dbReference>
<evidence type="ECO:0000256" key="7">
    <source>
        <dbReference type="SAM" id="MobiDB-lite"/>
    </source>
</evidence>
<keyword evidence="3 8" id="KW-0812">Transmembrane</keyword>
<dbReference type="PROSITE" id="PS50062">
    <property type="entry name" value="BCL2_FAMILY"/>
    <property type="match status" value="1"/>
</dbReference>
<dbReference type="CDD" id="cd06845">
    <property type="entry name" value="Bcl-2_like"/>
    <property type="match status" value="1"/>
</dbReference>
<comment type="similarity">
    <text evidence="2">Belongs to the Bcl-2 family.</text>
</comment>
<evidence type="ECO:0000256" key="4">
    <source>
        <dbReference type="ARBA" id="ARBA00022703"/>
    </source>
</evidence>
<evidence type="ECO:0000313" key="10">
    <source>
        <dbReference type="EMBL" id="ESO10306.1"/>
    </source>
</evidence>
<dbReference type="OrthoDB" id="6080198at2759"/>
<dbReference type="EnsemblMetazoa" id="HelroT183772">
    <property type="protein sequence ID" value="HelroP183772"/>
    <property type="gene ID" value="HelroG183772"/>
</dbReference>
<dbReference type="EMBL" id="KB095895">
    <property type="protein sequence ID" value="ESO10306.1"/>
    <property type="molecule type" value="Genomic_DNA"/>
</dbReference>
<sequence length="376" mass="41728">MDNDSSPNIPKKPPTPQTPSGRLLKIPIAPTFAQKTVTWLKKLKMTLKYDPLAVFGLSNKSPIELADIREQGRIIFEDFIYIRLKEAAFGLEQNSDDDDDDDDVKDDQHGGCDDVRRSILERSISRKVREKTRKNSFLVSSSSLNISTKGGNLKLGKNKSMSGLSAGNIIGNNAKLPTGFSNGFRSEFGSLPTPTTSGDSDGPIKKSIWQLGAGSEFENWHNSHVTTLCDVSREMHAIGLKLETMYPSLYKNVSGRAHTNIRNESQCRKLVTSFGDFMFKNGVVTWGRIVAMFVLSSSLIVECCQNGDFRFIKTVMAAHSEVLEKHVINWIAEQGGWGILTKTFREVTQETRTLWALLGLGASVGFAVMWVAMEQL</sequence>
<dbReference type="PRINTS" id="PR01862">
    <property type="entry name" value="BCL2FAMILY"/>
</dbReference>
<dbReference type="GO" id="GO:0006915">
    <property type="term" value="P:apoptotic process"/>
    <property type="evidence" value="ECO:0007669"/>
    <property type="project" value="UniProtKB-KW"/>
</dbReference>
<dbReference type="AlphaFoldDB" id="T1FK63"/>
<evidence type="ECO:0000313" key="12">
    <source>
        <dbReference type="Proteomes" id="UP000015101"/>
    </source>
</evidence>
<dbReference type="HOGENOM" id="CLU_736248_0_0_1"/>
<dbReference type="STRING" id="6412.T1FK63"/>
<dbReference type="InterPro" id="IPR046371">
    <property type="entry name" value="Bcl-2_BH1-3"/>
</dbReference>